<dbReference type="AlphaFoldDB" id="X1FHP3"/>
<proteinExistence type="predicted"/>
<dbReference type="InterPro" id="IPR001611">
    <property type="entry name" value="Leu-rich_rpt"/>
</dbReference>
<feature type="non-terminal residue" evidence="3">
    <location>
        <position position="1"/>
    </location>
</feature>
<dbReference type="Gene3D" id="3.80.10.10">
    <property type="entry name" value="Ribonuclease Inhibitor"/>
    <property type="match status" value="1"/>
</dbReference>
<reference evidence="3" key="1">
    <citation type="journal article" date="2014" name="Front. Microbiol.">
        <title>High frequency of phylogenetically diverse reductive dehalogenase-homologous genes in deep subseafloor sedimentary metagenomes.</title>
        <authorList>
            <person name="Kawai M."/>
            <person name="Futagami T."/>
            <person name="Toyoda A."/>
            <person name="Takaki Y."/>
            <person name="Nishi S."/>
            <person name="Hori S."/>
            <person name="Arai W."/>
            <person name="Tsubouchi T."/>
            <person name="Morono Y."/>
            <person name="Uchiyama I."/>
            <person name="Ito T."/>
            <person name="Fujiyama A."/>
            <person name="Inagaki F."/>
            <person name="Takami H."/>
        </authorList>
    </citation>
    <scope>NUCLEOTIDE SEQUENCE</scope>
    <source>
        <strain evidence="3">Expedition CK06-06</strain>
    </source>
</reference>
<sequence length="269" mass="31287">DDDTIREDSIKVLDKIKLISENLFALFENLLLSDSSENIRNAAANYLSVNHLNRSLIVFKWSIQHEKSYNCLLTVVKALEKINSNESKTVLIEQIKKIRKTHYISLEKGYENKRYKKALKPLLRRNKINNYSHKELGAILINFFTITTLIEEIPNVYFELNSTNLLIEKLDLSDYLEFEVKGTPWGWKNNIEKMSEIVGLENLKYLKQLDLSNNQIKNVEGLVSLKSLTHLILSNNQINDPNNIEYLKQLSKLQFLDLCGNEIVNFIKK</sequence>
<dbReference type="SUPFAM" id="SSF52058">
    <property type="entry name" value="L domain-like"/>
    <property type="match status" value="1"/>
</dbReference>
<evidence type="ECO:0000256" key="2">
    <source>
        <dbReference type="ARBA" id="ARBA00022737"/>
    </source>
</evidence>
<dbReference type="PROSITE" id="PS51450">
    <property type="entry name" value="LRR"/>
    <property type="match status" value="2"/>
</dbReference>
<dbReference type="PRINTS" id="PR00019">
    <property type="entry name" value="LEURICHRPT"/>
</dbReference>
<dbReference type="InterPro" id="IPR032675">
    <property type="entry name" value="LRR_dom_sf"/>
</dbReference>
<dbReference type="SMART" id="SM00365">
    <property type="entry name" value="LRR_SD22"/>
    <property type="match status" value="2"/>
</dbReference>
<evidence type="ECO:0008006" key="4">
    <source>
        <dbReference type="Google" id="ProtNLM"/>
    </source>
</evidence>
<feature type="non-terminal residue" evidence="3">
    <location>
        <position position="269"/>
    </location>
</feature>
<dbReference type="PANTHER" id="PTHR18849:SF0">
    <property type="entry name" value="CILIA- AND FLAGELLA-ASSOCIATED PROTEIN 410-RELATED"/>
    <property type="match status" value="1"/>
</dbReference>
<dbReference type="Pfam" id="PF13855">
    <property type="entry name" value="LRR_8"/>
    <property type="match status" value="1"/>
</dbReference>
<dbReference type="EMBL" id="BARU01011473">
    <property type="protein sequence ID" value="GAH45176.1"/>
    <property type="molecule type" value="Genomic_DNA"/>
</dbReference>
<keyword evidence="2" id="KW-0677">Repeat</keyword>
<comment type="caution">
    <text evidence="3">The sequence shown here is derived from an EMBL/GenBank/DDBJ whole genome shotgun (WGS) entry which is preliminary data.</text>
</comment>
<gene>
    <name evidence="3" type="ORF">S03H2_21529</name>
</gene>
<evidence type="ECO:0000313" key="3">
    <source>
        <dbReference type="EMBL" id="GAH45176.1"/>
    </source>
</evidence>
<protein>
    <recommendedName>
        <fullName evidence="4">Leucine-rich repeat domain-containing protein</fullName>
    </recommendedName>
</protein>
<name>X1FHP3_9ZZZZ</name>
<organism evidence="3">
    <name type="scientific">marine sediment metagenome</name>
    <dbReference type="NCBI Taxonomy" id="412755"/>
    <lineage>
        <taxon>unclassified sequences</taxon>
        <taxon>metagenomes</taxon>
        <taxon>ecological metagenomes</taxon>
    </lineage>
</organism>
<accession>X1FHP3</accession>
<evidence type="ECO:0000256" key="1">
    <source>
        <dbReference type="ARBA" id="ARBA00022614"/>
    </source>
</evidence>
<dbReference type="PANTHER" id="PTHR18849">
    <property type="entry name" value="LEUCINE RICH REPEAT PROTEIN"/>
    <property type="match status" value="1"/>
</dbReference>
<keyword evidence="1" id="KW-0433">Leucine-rich repeat</keyword>